<dbReference type="RefSeq" id="WP_345346112.1">
    <property type="nucleotide sequence ID" value="NZ_BAABFB010000048.1"/>
</dbReference>
<organism evidence="2 3">
    <name type="scientific">Rhodococcus olei</name>
    <dbReference type="NCBI Taxonomy" id="2161675"/>
    <lineage>
        <taxon>Bacteria</taxon>
        <taxon>Bacillati</taxon>
        <taxon>Actinomycetota</taxon>
        <taxon>Actinomycetes</taxon>
        <taxon>Mycobacteriales</taxon>
        <taxon>Nocardiaceae</taxon>
        <taxon>Rhodococcus</taxon>
    </lineage>
</organism>
<feature type="region of interest" description="Disordered" evidence="1">
    <location>
        <begin position="1"/>
        <end position="20"/>
    </location>
</feature>
<name>A0ABP8P6J9_9NOCA</name>
<dbReference type="EMBL" id="BAABFB010000048">
    <property type="protein sequence ID" value="GAA4481345.1"/>
    <property type="molecule type" value="Genomic_DNA"/>
</dbReference>
<keyword evidence="3" id="KW-1185">Reference proteome</keyword>
<evidence type="ECO:0008006" key="4">
    <source>
        <dbReference type="Google" id="ProtNLM"/>
    </source>
</evidence>
<evidence type="ECO:0000313" key="3">
    <source>
        <dbReference type="Proteomes" id="UP001501183"/>
    </source>
</evidence>
<reference evidence="3" key="1">
    <citation type="journal article" date="2019" name="Int. J. Syst. Evol. Microbiol.">
        <title>The Global Catalogue of Microorganisms (GCM) 10K type strain sequencing project: providing services to taxonomists for standard genome sequencing and annotation.</title>
        <authorList>
            <consortium name="The Broad Institute Genomics Platform"/>
            <consortium name="The Broad Institute Genome Sequencing Center for Infectious Disease"/>
            <person name="Wu L."/>
            <person name="Ma J."/>
        </authorList>
    </citation>
    <scope>NUCLEOTIDE SEQUENCE [LARGE SCALE GENOMIC DNA]</scope>
    <source>
        <strain evidence="3">JCM 32206</strain>
    </source>
</reference>
<proteinExistence type="predicted"/>
<gene>
    <name evidence="2" type="ORF">GCM10023094_29350</name>
</gene>
<evidence type="ECO:0000256" key="1">
    <source>
        <dbReference type="SAM" id="MobiDB-lite"/>
    </source>
</evidence>
<comment type="caution">
    <text evidence="2">The sequence shown here is derived from an EMBL/GenBank/DDBJ whole genome shotgun (WGS) entry which is preliminary data.</text>
</comment>
<protein>
    <recommendedName>
        <fullName evidence="4">Carboxypeptidase regulatory-like domain-containing protein</fullName>
    </recommendedName>
</protein>
<accession>A0ABP8P6J9</accession>
<sequence>MQMQPLEPSCPSGEFPGPGKLTLVPPLEPDDALPSGSLRMVGIVRTRSGDPIPDARLDWWHPADESAADTGRVADPTGSAVTCERGSFDVVAGDPEEHVRVVVRADGYVPLEVRLVPLPGLPAISPPISRSGRAPLAVRPGAADQVECWCEFALAPTETLTSV</sequence>
<evidence type="ECO:0000313" key="2">
    <source>
        <dbReference type="EMBL" id="GAA4481345.1"/>
    </source>
</evidence>
<dbReference type="Proteomes" id="UP001501183">
    <property type="component" value="Unassembled WGS sequence"/>
</dbReference>